<keyword evidence="8 12" id="KW-1133">Transmembrane helix</keyword>
<keyword evidence="4" id="KW-0433">Leucine-rich repeat</keyword>
<evidence type="ECO:0000256" key="4">
    <source>
        <dbReference type="ARBA" id="ARBA00022614"/>
    </source>
</evidence>
<evidence type="ECO:0000256" key="11">
    <source>
        <dbReference type="ARBA" id="ARBA00023180"/>
    </source>
</evidence>
<evidence type="ECO:0000256" key="8">
    <source>
        <dbReference type="ARBA" id="ARBA00022989"/>
    </source>
</evidence>
<keyword evidence="11" id="KW-0325">Glycoprotein</keyword>
<dbReference type="PANTHER" id="PTHR48063">
    <property type="entry name" value="LRR RECEPTOR-LIKE KINASE"/>
    <property type="match status" value="1"/>
</dbReference>
<comment type="caution">
    <text evidence="13">The sequence shown here is derived from an EMBL/GenBank/DDBJ whole genome shotgun (WGS) entry which is preliminary data.</text>
</comment>
<dbReference type="FunFam" id="3.80.10.10:FF:000111">
    <property type="entry name" value="LRR receptor-like serine/threonine-protein kinase ERECTA"/>
    <property type="match status" value="1"/>
</dbReference>
<evidence type="ECO:0000256" key="3">
    <source>
        <dbReference type="ARBA" id="ARBA00022475"/>
    </source>
</evidence>
<keyword evidence="6" id="KW-0732">Signal</keyword>
<keyword evidence="3" id="KW-1003">Cell membrane</keyword>
<comment type="similarity">
    <text evidence="2">Belongs to the RLP family.</text>
</comment>
<dbReference type="PRINTS" id="PR00019">
    <property type="entry name" value="LEURICHRPT"/>
</dbReference>
<dbReference type="Proteomes" id="UP001281410">
    <property type="component" value="Unassembled WGS sequence"/>
</dbReference>
<dbReference type="InterPro" id="IPR001611">
    <property type="entry name" value="Leu-rich_rpt"/>
</dbReference>
<dbReference type="FunFam" id="3.80.10.10:FF:000095">
    <property type="entry name" value="LRR receptor-like serine/threonine-protein kinase GSO1"/>
    <property type="match status" value="1"/>
</dbReference>
<organism evidence="13 14">
    <name type="scientific">Dipteronia sinensis</name>
    <dbReference type="NCBI Taxonomy" id="43782"/>
    <lineage>
        <taxon>Eukaryota</taxon>
        <taxon>Viridiplantae</taxon>
        <taxon>Streptophyta</taxon>
        <taxon>Embryophyta</taxon>
        <taxon>Tracheophyta</taxon>
        <taxon>Spermatophyta</taxon>
        <taxon>Magnoliopsida</taxon>
        <taxon>eudicotyledons</taxon>
        <taxon>Gunneridae</taxon>
        <taxon>Pentapetalae</taxon>
        <taxon>rosids</taxon>
        <taxon>malvids</taxon>
        <taxon>Sapindales</taxon>
        <taxon>Sapindaceae</taxon>
        <taxon>Hippocastanoideae</taxon>
        <taxon>Acereae</taxon>
        <taxon>Dipteronia</taxon>
    </lineage>
</organism>
<evidence type="ECO:0000256" key="1">
    <source>
        <dbReference type="ARBA" id="ARBA00004251"/>
    </source>
</evidence>
<dbReference type="PANTHER" id="PTHR48063:SF29">
    <property type="entry name" value="LRR RECEPTOR-LIKE KINASE FAMILY PROTEIN"/>
    <property type="match status" value="1"/>
</dbReference>
<dbReference type="Gene3D" id="3.80.10.10">
    <property type="entry name" value="Ribonuclease Inhibitor"/>
    <property type="match status" value="1"/>
</dbReference>
<dbReference type="EMBL" id="JANJYJ010000003">
    <property type="protein sequence ID" value="KAK3223623.1"/>
    <property type="molecule type" value="Genomic_DNA"/>
</dbReference>
<dbReference type="SUPFAM" id="SSF52047">
    <property type="entry name" value="RNI-like"/>
    <property type="match status" value="1"/>
</dbReference>
<evidence type="ECO:0000256" key="10">
    <source>
        <dbReference type="ARBA" id="ARBA00023170"/>
    </source>
</evidence>
<dbReference type="Pfam" id="PF00560">
    <property type="entry name" value="LRR_1"/>
    <property type="match status" value="5"/>
</dbReference>
<feature type="transmembrane region" description="Helical" evidence="12">
    <location>
        <begin position="346"/>
        <end position="369"/>
    </location>
</feature>
<evidence type="ECO:0000256" key="7">
    <source>
        <dbReference type="ARBA" id="ARBA00022737"/>
    </source>
</evidence>
<keyword evidence="10" id="KW-0675">Receptor</keyword>
<evidence type="ECO:0000313" key="14">
    <source>
        <dbReference type="Proteomes" id="UP001281410"/>
    </source>
</evidence>
<gene>
    <name evidence="13" type="ORF">Dsin_010648</name>
</gene>
<dbReference type="Pfam" id="PF13855">
    <property type="entry name" value="LRR_8"/>
    <property type="match status" value="1"/>
</dbReference>
<evidence type="ECO:0000256" key="12">
    <source>
        <dbReference type="SAM" id="Phobius"/>
    </source>
</evidence>
<dbReference type="GO" id="GO:0005886">
    <property type="term" value="C:plasma membrane"/>
    <property type="evidence" value="ECO:0007669"/>
    <property type="project" value="UniProtKB-SubCell"/>
</dbReference>
<evidence type="ECO:0000256" key="2">
    <source>
        <dbReference type="ARBA" id="ARBA00009592"/>
    </source>
</evidence>
<protein>
    <submittedName>
        <fullName evidence="13">Uncharacterized protein</fullName>
    </submittedName>
</protein>
<dbReference type="InterPro" id="IPR032675">
    <property type="entry name" value="LRR_dom_sf"/>
</dbReference>
<evidence type="ECO:0000256" key="6">
    <source>
        <dbReference type="ARBA" id="ARBA00022729"/>
    </source>
</evidence>
<sequence length="421" mass="47100">MENLDLSRNLLNGSIPPSMSEMRNLSFLDLSSNHLSGEIPSNWQGLEQLSIADLSNNTLSGGLPSYMCSLPSLNWLRLSSNNLSGELYISLQNCSRSLYGLDLGENKFFGTIPITRGLTSLPYLILRANNLTGNIPEQLCRLPYLQILDLAYNNLSGPIPTCLGNLKGIKYMDIYLESRLRLMWKMIEFSRRVEIVVKGGRNEYTKTISLLRIIYLSGNSLMGEIPEEITNLSALNVLSLSQNQLTGKIPESSGSLNQLEALDLSSNHLSVPIPPSMSFMTFLGHLNLSHNNLSGQIPSGNQLNTWNDPSIYAGNPYLCGPPLTTNCSSTKDKNEEVEDEDGSEKFWFYISVALGFIVGFWGVCGALMIKKSWRHAYFRSVDDMKDKLFVIITIYVARLERKVDAKRLKWSSSALRYKTNL</sequence>
<dbReference type="AlphaFoldDB" id="A0AAE0AT75"/>
<keyword evidence="7" id="KW-0677">Repeat</keyword>
<keyword evidence="5 12" id="KW-0812">Transmembrane</keyword>
<name>A0AAE0AT75_9ROSI</name>
<evidence type="ECO:0000313" key="13">
    <source>
        <dbReference type="EMBL" id="KAK3223623.1"/>
    </source>
</evidence>
<comment type="subcellular location">
    <subcellularLocation>
        <location evidence="1">Cell membrane</location>
        <topology evidence="1">Single-pass type I membrane protein</topology>
    </subcellularLocation>
</comment>
<accession>A0AAE0AT75</accession>
<proteinExistence type="inferred from homology"/>
<keyword evidence="9 12" id="KW-0472">Membrane</keyword>
<keyword evidence="14" id="KW-1185">Reference proteome</keyword>
<dbReference type="InterPro" id="IPR046956">
    <property type="entry name" value="RLP23-like"/>
</dbReference>
<reference evidence="13" key="1">
    <citation type="journal article" date="2023" name="Plant J.">
        <title>Genome sequences and population genomics provide insights into the demographic history, inbreeding, and mutation load of two 'living fossil' tree species of Dipteronia.</title>
        <authorList>
            <person name="Feng Y."/>
            <person name="Comes H.P."/>
            <person name="Chen J."/>
            <person name="Zhu S."/>
            <person name="Lu R."/>
            <person name="Zhang X."/>
            <person name="Li P."/>
            <person name="Qiu J."/>
            <person name="Olsen K.M."/>
            <person name="Qiu Y."/>
        </authorList>
    </citation>
    <scope>NUCLEOTIDE SEQUENCE</scope>
    <source>
        <strain evidence="13">NBL</strain>
    </source>
</reference>
<evidence type="ECO:0000256" key="9">
    <source>
        <dbReference type="ARBA" id="ARBA00023136"/>
    </source>
</evidence>
<evidence type="ECO:0000256" key="5">
    <source>
        <dbReference type="ARBA" id="ARBA00022692"/>
    </source>
</evidence>